<protein>
    <submittedName>
        <fullName evidence="3">Uncharacterized protein</fullName>
    </submittedName>
</protein>
<evidence type="ECO:0000313" key="2">
    <source>
        <dbReference type="EMBL" id="PKB97637.1"/>
    </source>
</evidence>
<evidence type="ECO:0000313" key="3">
    <source>
        <dbReference type="EMBL" id="PKC02940.1"/>
    </source>
</evidence>
<accession>A0A2N0P7X9</accession>
<dbReference type="VEuPathDB" id="FungiDB:RhiirFUN_000512"/>
<evidence type="ECO:0000313" key="4">
    <source>
        <dbReference type="Proteomes" id="UP000232722"/>
    </source>
</evidence>
<dbReference type="EMBL" id="LLXJ01001285">
    <property type="protein sequence ID" value="PKC02940.1"/>
    <property type="molecule type" value="Genomic_DNA"/>
</dbReference>
<feature type="region of interest" description="Disordered" evidence="1">
    <location>
        <begin position="311"/>
        <end position="335"/>
    </location>
</feature>
<reference evidence="3 4" key="1">
    <citation type="submission" date="2016-04" db="EMBL/GenBank/DDBJ databases">
        <title>Genome analyses suggest a sexual origin of heterokaryosis in a supposedly ancient asexual fungus.</title>
        <authorList>
            <person name="Ropars J."/>
            <person name="Sedzielewska K."/>
            <person name="Noel J."/>
            <person name="Charron P."/>
            <person name="Farinelli L."/>
            <person name="Marton T."/>
            <person name="Kruger M."/>
            <person name="Pelin A."/>
            <person name="Brachmann A."/>
            <person name="Corradi N."/>
        </authorList>
    </citation>
    <scope>NUCLEOTIDE SEQUENCE [LARGE SCALE GENOMIC DNA]</scope>
    <source>
        <strain evidence="3 4">A5</strain>
    </source>
</reference>
<comment type="caution">
    <text evidence="3">The sequence shown here is derived from an EMBL/GenBank/DDBJ whole genome shotgun (WGS) entry which is preliminary data.</text>
</comment>
<name>A0A2N0P7X9_9GLOM</name>
<dbReference type="Proteomes" id="UP000232722">
    <property type="component" value="Unassembled WGS sequence"/>
</dbReference>
<sequence>MSSVDNLDVNSVDDFFDNIADYEEDFSFIRNNESALNFAKKKALENNSNSSTNDNFEDVTDNWSETTVSTDIDADLEIAQIVATNLSKCVVMDMCDNGKFQRCNSDEKLRGLWQLIGTWQLDNLAVLQAGKDLNKLGICYSHFMFDQNKLHGAGAKGEKNVKQSLIHSRRCIFCRKDHYFFSRGQYCKEHSWKILGKELRLACICQKGCDAIKKLDPIITLTNSNNKYNKTRYVCCECYEKNGGHLFIRSRKKGKKAVHCSETNNHSGDVAASLELIGNWILQVAHEGNSEFQEKILAEITPALQQLDNMNNLSQKNDSPFSENDTIDNSSQTNNLSSKTNKILNIPSFFAVNLIFKLYNVNLNKINSKDSYLYGDNLARFLLENRQKLHNNKLLLENPQSLDEYQNAIPVELYNLFSGMVSKLLLNRCQVANKIAKSRKKEYVPKEVNQKKVQKISIMLSSIILTIGFTNTSFWLTQTLASLCRKPRLLSSLHQILESVGIISHSISYERKLEAIRMSTSNPQSRIITGSKIWNVCVIDNIDFKQKSFAWGNIYDATQSTTHAILRLLFQFVLPIELSLISTDPVELSENTFIFGENQEANEIIQNFKKIIESFFLWEFNNENILSWNQNFDIEIINKKIIEIYNTCSLLPPANVVILEAGGNPNNNDDIAKACDQYFVDLNISNNESINVCCDEAIFRRVMQYHSINSRVCPLLGQWHTSKDMCSVLLVIFSSYGIYNLAAFLGVKFLDKLEQVADYRSTCRVLDLLWGAVGCALNIYAKKNNFNFEDIIKKDNNLLKVWYYFFKWGSYWKGHRVGIRTGNSSLQIQCLAAFAPLFPSAGKMNYTKSTVNYLALLAKNPKLCTLLRFAPSVNLTRDGHFYAFDEALETFGVKYIKENITGNVYNNENLKRQIKAAQAEKERMDLLFGEFIGDIVVSKKYRAVDGRRVSFWALVNSLLIALESSNPTSLPLFQNCKELTESGYTNLFSCYDKGKERLMQIYRQEVLKIDPINTKGRRAKEVVVTKTKDIKNSKKYPQSEAGPSITTATNATTTTITTATTTIATTTTTTAAKPKRSRHVTTEEEKNILTPYLKNPNPSDEETDVVLKSLLELSSNYWTKRKVKAAWGYVQKTKKR</sequence>
<feature type="region of interest" description="Disordered" evidence="1">
    <location>
        <begin position="1067"/>
        <end position="1100"/>
    </location>
</feature>
<dbReference type="EMBL" id="LLXJ01003064">
    <property type="protein sequence ID" value="PKB97637.1"/>
    <property type="molecule type" value="Genomic_DNA"/>
</dbReference>
<reference evidence="3 4" key="2">
    <citation type="submission" date="2017-09" db="EMBL/GenBank/DDBJ databases">
        <title>Extensive intraspecific genome diversity in a model arbuscular mycorrhizal fungus.</title>
        <authorList>
            <person name="Chen E.C."/>
            <person name="Morin E."/>
            <person name="Beaudet D."/>
            <person name="Noel J."/>
            <person name="Ndikumana S."/>
            <person name="Charron P."/>
            <person name="St-Onge C."/>
            <person name="Giorgi J."/>
            <person name="Grigoriev I.V."/>
            <person name="Roux C."/>
            <person name="Martin F.M."/>
            <person name="Corradi N."/>
        </authorList>
    </citation>
    <scope>NUCLEOTIDE SEQUENCE [LARGE SCALE GENOMIC DNA]</scope>
    <source>
        <strain evidence="3 4">A5</strain>
    </source>
</reference>
<dbReference type="VEuPathDB" id="FungiDB:FUN_014033"/>
<evidence type="ECO:0000256" key="1">
    <source>
        <dbReference type="SAM" id="MobiDB-lite"/>
    </source>
</evidence>
<gene>
    <name evidence="2" type="ORF">RhiirA5_432749</name>
    <name evidence="3" type="ORF">RhiirA5_452762</name>
</gene>
<proteinExistence type="predicted"/>
<dbReference type="AlphaFoldDB" id="A0A2N0P7X9"/>
<dbReference type="VEuPathDB" id="FungiDB:FUN_008947"/>
<dbReference type="VEuPathDB" id="FungiDB:RhiirA1_454521"/>
<organism evidence="3 4">
    <name type="scientific">Rhizophagus irregularis</name>
    <dbReference type="NCBI Taxonomy" id="588596"/>
    <lineage>
        <taxon>Eukaryota</taxon>
        <taxon>Fungi</taxon>
        <taxon>Fungi incertae sedis</taxon>
        <taxon>Mucoromycota</taxon>
        <taxon>Glomeromycotina</taxon>
        <taxon>Glomeromycetes</taxon>
        <taxon>Glomerales</taxon>
        <taxon>Glomeraceae</taxon>
        <taxon>Rhizophagus</taxon>
    </lineage>
</organism>